<organism evidence="1">
    <name type="scientific">Rhizophora mucronata</name>
    <name type="common">Asiatic mangrove</name>
    <dbReference type="NCBI Taxonomy" id="61149"/>
    <lineage>
        <taxon>Eukaryota</taxon>
        <taxon>Viridiplantae</taxon>
        <taxon>Streptophyta</taxon>
        <taxon>Embryophyta</taxon>
        <taxon>Tracheophyta</taxon>
        <taxon>Spermatophyta</taxon>
        <taxon>Magnoliopsida</taxon>
        <taxon>eudicotyledons</taxon>
        <taxon>Gunneridae</taxon>
        <taxon>Pentapetalae</taxon>
        <taxon>rosids</taxon>
        <taxon>fabids</taxon>
        <taxon>Malpighiales</taxon>
        <taxon>Rhizophoraceae</taxon>
        <taxon>Rhizophora</taxon>
    </lineage>
</organism>
<dbReference type="AlphaFoldDB" id="A0A2P2PPH6"/>
<reference evidence="1" key="1">
    <citation type="submission" date="2018-02" db="EMBL/GenBank/DDBJ databases">
        <title>Rhizophora mucronata_Transcriptome.</title>
        <authorList>
            <person name="Meera S.P."/>
            <person name="Sreeshan A."/>
            <person name="Augustine A."/>
        </authorList>
    </citation>
    <scope>NUCLEOTIDE SEQUENCE</scope>
    <source>
        <tissue evidence="1">Leaf</tissue>
    </source>
</reference>
<evidence type="ECO:0000313" key="1">
    <source>
        <dbReference type="EMBL" id="MBX56509.1"/>
    </source>
</evidence>
<accession>A0A2P2PPH6</accession>
<protein>
    <submittedName>
        <fullName evidence="1">Uncharacterized protein</fullName>
    </submittedName>
</protein>
<dbReference type="EMBL" id="GGEC01076025">
    <property type="protein sequence ID" value="MBX56509.1"/>
    <property type="molecule type" value="Transcribed_RNA"/>
</dbReference>
<sequence>MTDNTDEFDLHTCFKCSAVLHASACCTLLTFLKIYSIKTDIFYRTKPKDAVPLYQCRS</sequence>
<proteinExistence type="predicted"/>
<name>A0A2P2PPH6_RHIMU</name>